<dbReference type="HOGENOM" id="CLU_1896939_0_0_1"/>
<evidence type="ECO:0000313" key="3">
    <source>
        <dbReference type="Proteomes" id="UP000019376"/>
    </source>
</evidence>
<organism evidence="2 3">
    <name type="scientific">Penicillium oxalicum (strain 114-2 / CGMCC 5302)</name>
    <name type="common">Penicillium decumbens</name>
    <dbReference type="NCBI Taxonomy" id="933388"/>
    <lineage>
        <taxon>Eukaryota</taxon>
        <taxon>Fungi</taxon>
        <taxon>Dikarya</taxon>
        <taxon>Ascomycota</taxon>
        <taxon>Pezizomycotina</taxon>
        <taxon>Eurotiomycetes</taxon>
        <taxon>Eurotiomycetidae</taxon>
        <taxon>Eurotiales</taxon>
        <taxon>Aspergillaceae</taxon>
        <taxon>Penicillium</taxon>
    </lineage>
</organism>
<dbReference type="Proteomes" id="UP000019376">
    <property type="component" value="Unassembled WGS sequence"/>
</dbReference>
<accession>S8B678</accession>
<evidence type="ECO:0000313" key="2">
    <source>
        <dbReference type="EMBL" id="EPS34383.1"/>
    </source>
</evidence>
<keyword evidence="1" id="KW-0812">Transmembrane</keyword>
<proteinExistence type="predicted"/>
<keyword evidence="1" id="KW-0472">Membrane</keyword>
<keyword evidence="1" id="KW-1133">Transmembrane helix</keyword>
<reference evidence="2 3" key="1">
    <citation type="journal article" date="2013" name="PLoS ONE">
        <title>Genomic and secretomic analyses reveal unique features of the lignocellulolytic enzyme system of Penicillium decumbens.</title>
        <authorList>
            <person name="Liu G."/>
            <person name="Zhang L."/>
            <person name="Wei X."/>
            <person name="Zou G."/>
            <person name="Qin Y."/>
            <person name="Ma L."/>
            <person name="Li J."/>
            <person name="Zheng H."/>
            <person name="Wang S."/>
            <person name="Wang C."/>
            <person name="Xun L."/>
            <person name="Zhao G.-P."/>
            <person name="Zhou Z."/>
            <person name="Qu Y."/>
        </authorList>
    </citation>
    <scope>NUCLEOTIDE SEQUENCE [LARGE SCALE GENOMIC DNA]</scope>
    <source>
        <strain evidence="3">114-2 / CGMCC 5302</strain>
    </source>
</reference>
<dbReference type="EMBL" id="KB644415">
    <property type="protein sequence ID" value="EPS34383.1"/>
    <property type="molecule type" value="Genomic_DNA"/>
</dbReference>
<protein>
    <submittedName>
        <fullName evidence="2">Uncharacterized protein</fullName>
    </submittedName>
</protein>
<feature type="transmembrane region" description="Helical" evidence="1">
    <location>
        <begin position="105"/>
        <end position="124"/>
    </location>
</feature>
<keyword evidence="3" id="KW-1185">Reference proteome</keyword>
<sequence length="134" mass="15084">MTRADRGPQARHCSGPCTTTGGLHLALPVCSEVDSPVLTRDKVGHKEKTIPISDLRLSVSWSSRVSRVSSTEHTHYPIGLGNDMTRAVQVFQHYSQTIPRLTRATFVNILLLPFLLFFFLFFVFNCNSQVNKYC</sequence>
<name>S8B678_PENO1</name>
<dbReference type="AlphaFoldDB" id="S8B678"/>
<gene>
    <name evidence="2" type="ORF">PDE_09347</name>
</gene>
<evidence type="ECO:0000256" key="1">
    <source>
        <dbReference type="SAM" id="Phobius"/>
    </source>
</evidence>